<proteinExistence type="predicted"/>
<dbReference type="OrthoDB" id="5653628at2"/>
<name>A0A0W0YSH2_9GAMM</name>
<evidence type="ECO:0000256" key="1">
    <source>
        <dbReference type="SAM" id="Phobius"/>
    </source>
</evidence>
<dbReference type="PATRIC" id="fig|28087.4.peg.519"/>
<dbReference type="AlphaFoldDB" id="A0A0W0YSH2"/>
<protein>
    <submittedName>
        <fullName evidence="2">Uncharacterized protein</fullName>
    </submittedName>
</protein>
<evidence type="ECO:0000313" key="2">
    <source>
        <dbReference type="EMBL" id="KTD59848.1"/>
    </source>
</evidence>
<feature type="transmembrane region" description="Helical" evidence="1">
    <location>
        <begin position="56"/>
        <end position="77"/>
    </location>
</feature>
<dbReference type="RefSeq" id="WP_027270172.1">
    <property type="nucleotide sequence ID" value="NZ_CAAAJE010000003.1"/>
</dbReference>
<keyword evidence="1" id="KW-1133">Transmembrane helix</keyword>
<feature type="transmembrane region" description="Helical" evidence="1">
    <location>
        <begin position="89"/>
        <end position="111"/>
    </location>
</feature>
<feature type="transmembrane region" description="Helical" evidence="1">
    <location>
        <begin position="123"/>
        <end position="145"/>
    </location>
</feature>
<feature type="transmembrane region" description="Helical" evidence="1">
    <location>
        <begin position="157"/>
        <end position="179"/>
    </location>
</feature>
<organism evidence="2 3">
    <name type="scientific">Legionella sainthelensi</name>
    <dbReference type="NCBI Taxonomy" id="28087"/>
    <lineage>
        <taxon>Bacteria</taxon>
        <taxon>Pseudomonadati</taxon>
        <taxon>Pseudomonadota</taxon>
        <taxon>Gammaproteobacteria</taxon>
        <taxon>Legionellales</taxon>
        <taxon>Legionellaceae</taxon>
        <taxon>Legionella</taxon>
    </lineage>
</organism>
<gene>
    <name evidence="2" type="ORF">Lsai_0492</name>
</gene>
<accession>A0A0W0YSH2</accession>
<keyword evidence="1" id="KW-0812">Transmembrane</keyword>
<reference evidence="2 3" key="1">
    <citation type="submission" date="2015-11" db="EMBL/GenBank/DDBJ databases">
        <title>Genomic analysis of 38 Legionella species identifies large and diverse effector repertoires.</title>
        <authorList>
            <person name="Burstein D."/>
            <person name="Amaro F."/>
            <person name="Zusman T."/>
            <person name="Lifshitz Z."/>
            <person name="Cohen O."/>
            <person name="Gilbert J.A."/>
            <person name="Pupko T."/>
            <person name="Shuman H.A."/>
            <person name="Segal G."/>
        </authorList>
    </citation>
    <scope>NUCLEOTIDE SEQUENCE [LARGE SCALE GENOMIC DNA]</scope>
    <source>
        <strain evidence="2 3">Mt.St.Helens-4</strain>
    </source>
</reference>
<dbReference type="eggNOG" id="ENOG5033C8W">
    <property type="taxonomic scope" value="Bacteria"/>
</dbReference>
<evidence type="ECO:0000313" key="3">
    <source>
        <dbReference type="Proteomes" id="UP000054621"/>
    </source>
</evidence>
<dbReference type="STRING" id="28087.Lsai_0492"/>
<keyword evidence="1" id="KW-0472">Membrane</keyword>
<dbReference type="EMBL" id="LNYV01000004">
    <property type="protein sequence ID" value="KTD59848.1"/>
    <property type="molecule type" value="Genomic_DNA"/>
</dbReference>
<sequence length="180" mass="20458">MFHLIFDRYWDICLLKESPENTSYSISRMVLSGFFLALLIMIEWDLTSFKSSDDVVSSALISIFLIFSDVIYTYLVLSFKGFAARLVQVVTSLFVINIIIHLLVLPLLLIAPYLSQFHLRTPLFLFLGIIYLFLSLGLSVWQFVITANIYKFALNVTMIQAVLTAFGLVAVNILTVSLLQ</sequence>
<feature type="transmembrane region" description="Helical" evidence="1">
    <location>
        <begin position="25"/>
        <end position="44"/>
    </location>
</feature>
<dbReference type="Proteomes" id="UP000054621">
    <property type="component" value="Unassembled WGS sequence"/>
</dbReference>
<comment type="caution">
    <text evidence="2">The sequence shown here is derived from an EMBL/GenBank/DDBJ whole genome shotgun (WGS) entry which is preliminary data.</text>
</comment>